<feature type="domain" description="GGDEF" evidence="4">
    <location>
        <begin position="176"/>
        <end position="306"/>
    </location>
</feature>
<dbReference type="Gene3D" id="3.30.70.270">
    <property type="match status" value="1"/>
</dbReference>
<dbReference type="NCBIfam" id="TIGR00254">
    <property type="entry name" value="GGDEF"/>
    <property type="match status" value="1"/>
</dbReference>
<dbReference type="Proteomes" id="UP001157353">
    <property type="component" value="Unassembled WGS sequence"/>
</dbReference>
<evidence type="ECO:0000313" key="6">
    <source>
        <dbReference type="Proteomes" id="UP001157353"/>
    </source>
</evidence>
<dbReference type="EC" id="2.7.7.65" evidence="1"/>
<dbReference type="InterPro" id="IPR050469">
    <property type="entry name" value="Diguanylate_Cyclase"/>
</dbReference>
<organism evidence="5 6">
    <name type="scientific">Psychromonas marina</name>
    <dbReference type="NCBI Taxonomy" id="88364"/>
    <lineage>
        <taxon>Bacteria</taxon>
        <taxon>Pseudomonadati</taxon>
        <taxon>Pseudomonadota</taxon>
        <taxon>Gammaproteobacteria</taxon>
        <taxon>Alteromonadales</taxon>
        <taxon>Psychromonadaceae</taxon>
        <taxon>Psychromonas</taxon>
    </lineage>
</organism>
<dbReference type="SUPFAM" id="SSF55073">
    <property type="entry name" value="Nucleotide cyclase"/>
    <property type="match status" value="1"/>
</dbReference>
<evidence type="ECO:0000259" key="4">
    <source>
        <dbReference type="PROSITE" id="PS50887"/>
    </source>
</evidence>
<proteinExistence type="predicted"/>
<protein>
    <recommendedName>
        <fullName evidence="1">diguanylate cyclase</fullName>
        <ecNumber evidence="1">2.7.7.65</ecNumber>
    </recommendedName>
</protein>
<evidence type="ECO:0000256" key="3">
    <source>
        <dbReference type="SAM" id="Coils"/>
    </source>
</evidence>
<dbReference type="PANTHER" id="PTHR45138:SF9">
    <property type="entry name" value="DIGUANYLATE CYCLASE DGCM-RELATED"/>
    <property type="match status" value="1"/>
</dbReference>
<dbReference type="InterPro" id="IPR000160">
    <property type="entry name" value="GGDEF_dom"/>
</dbReference>
<comment type="catalytic activity">
    <reaction evidence="2">
        <text>2 GTP = 3',3'-c-di-GMP + 2 diphosphate</text>
        <dbReference type="Rhea" id="RHEA:24898"/>
        <dbReference type="ChEBI" id="CHEBI:33019"/>
        <dbReference type="ChEBI" id="CHEBI:37565"/>
        <dbReference type="ChEBI" id="CHEBI:58805"/>
        <dbReference type="EC" id="2.7.7.65"/>
    </reaction>
</comment>
<dbReference type="RefSeq" id="WP_284204537.1">
    <property type="nucleotide sequence ID" value="NZ_BSPQ01000013.1"/>
</dbReference>
<name>A0ABQ6E1Z3_9GAMM</name>
<dbReference type="PANTHER" id="PTHR45138">
    <property type="entry name" value="REGULATORY COMPONENTS OF SENSORY TRANSDUCTION SYSTEM"/>
    <property type="match status" value="1"/>
</dbReference>
<comment type="caution">
    <text evidence="5">The sequence shown here is derived from an EMBL/GenBank/DDBJ whole genome shotgun (WGS) entry which is preliminary data.</text>
</comment>
<sequence>MNIRAEIANHICQSSFYLAIAEFSREGKLLNVNKGFNLFFHGLAFEKNHWHDFFVSEMPMTGSQSTYQQITEETSRLKTTTGNELNCWFCYDQLSYYCIAEIHEIDNKRLLEEISELTNVMAQLNSQLRREKQHLLKATKELEKLALKDPLTGLLNRRAFFNTIEEKLSLAKRQNIDISLFFLDLDHFKSVNDKWGHDAGDALLIAISAMFKETIRLEDMAVRFGGEEFIIVLVGVSLDSSLEVAERIRTLCKNIRLNSIERTNTLSIGIAQWDKRETIHELITRADTACYRAKENGRDCFVVANMNVVS</sequence>
<accession>A0ABQ6E1Z3</accession>
<dbReference type="Pfam" id="PF00990">
    <property type="entry name" value="GGDEF"/>
    <property type="match status" value="1"/>
</dbReference>
<evidence type="ECO:0000256" key="2">
    <source>
        <dbReference type="ARBA" id="ARBA00034247"/>
    </source>
</evidence>
<evidence type="ECO:0000313" key="5">
    <source>
        <dbReference type="EMBL" id="GLS91424.1"/>
    </source>
</evidence>
<gene>
    <name evidence="5" type="ORF">GCM10007916_24930</name>
</gene>
<keyword evidence="6" id="KW-1185">Reference proteome</keyword>
<dbReference type="PROSITE" id="PS50887">
    <property type="entry name" value="GGDEF"/>
    <property type="match status" value="1"/>
</dbReference>
<dbReference type="SMART" id="SM00267">
    <property type="entry name" value="GGDEF"/>
    <property type="match status" value="1"/>
</dbReference>
<keyword evidence="3" id="KW-0175">Coiled coil</keyword>
<reference evidence="6" key="1">
    <citation type="journal article" date="2019" name="Int. J. Syst. Evol. Microbiol.">
        <title>The Global Catalogue of Microorganisms (GCM) 10K type strain sequencing project: providing services to taxonomists for standard genome sequencing and annotation.</title>
        <authorList>
            <consortium name="The Broad Institute Genomics Platform"/>
            <consortium name="The Broad Institute Genome Sequencing Center for Infectious Disease"/>
            <person name="Wu L."/>
            <person name="Ma J."/>
        </authorList>
    </citation>
    <scope>NUCLEOTIDE SEQUENCE [LARGE SCALE GENOMIC DNA]</scope>
    <source>
        <strain evidence="6">NBRC 103166</strain>
    </source>
</reference>
<dbReference type="InterPro" id="IPR029787">
    <property type="entry name" value="Nucleotide_cyclase"/>
</dbReference>
<dbReference type="EMBL" id="BSPQ01000013">
    <property type="protein sequence ID" value="GLS91424.1"/>
    <property type="molecule type" value="Genomic_DNA"/>
</dbReference>
<dbReference type="CDD" id="cd01949">
    <property type="entry name" value="GGDEF"/>
    <property type="match status" value="1"/>
</dbReference>
<feature type="coiled-coil region" evidence="3">
    <location>
        <begin position="100"/>
        <end position="148"/>
    </location>
</feature>
<dbReference type="InterPro" id="IPR043128">
    <property type="entry name" value="Rev_trsase/Diguanyl_cyclase"/>
</dbReference>
<evidence type="ECO:0000256" key="1">
    <source>
        <dbReference type="ARBA" id="ARBA00012528"/>
    </source>
</evidence>